<dbReference type="OrthoDB" id="7857910at2759"/>
<dbReference type="PANTHER" id="PTHR22607">
    <property type="entry name" value="DELETED IN ORAL CANCER 1/CDK2-ASSOCIATED PROTEIN 1"/>
    <property type="match status" value="1"/>
</dbReference>
<dbReference type="Pfam" id="PF09806">
    <property type="entry name" value="CDK2AP"/>
    <property type="match status" value="1"/>
</dbReference>
<dbReference type="AlphaFoldDB" id="B4JC89"/>
<evidence type="ECO:0000256" key="4">
    <source>
        <dbReference type="ARBA" id="ARBA00023242"/>
    </source>
</evidence>
<dbReference type="Proteomes" id="UP000001070">
    <property type="component" value="Unassembled WGS sequence"/>
</dbReference>
<dbReference type="HOGENOM" id="CLU_1273419_0_0_1"/>
<dbReference type="PANTHER" id="PTHR22607:SF3">
    <property type="entry name" value="CDK2-ASSOCIATED PROTEIN 1, ISOFORM B"/>
    <property type="match status" value="1"/>
</dbReference>
<reference evidence="5 6" key="1">
    <citation type="journal article" date="2007" name="Nature">
        <title>Evolution of genes and genomes on the Drosophila phylogeny.</title>
        <authorList>
            <consortium name="Drosophila 12 Genomes Consortium"/>
            <person name="Clark A.G."/>
            <person name="Eisen M.B."/>
            <person name="Smith D.R."/>
            <person name="Bergman C.M."/>
            <person name="Oliver B."/>
            <person name="Markow T.A."/>
            <person name="Kaufman T.C."/>
            <person name="Kellis M."/>
            <person name="Gelbart W."/>
            <person name="Iyer V.N."/>
            <person name="Pollard D.A."/>
            <person name="Sackton T.B."/>
            <person name="Larracuente A.M."/>
            <person name="Singh N.D."/>
            <person name="Abad J.P."/>
            <person name="Abt D.N."/>
            <person name="Adryan B."/>
            <person name="Aguade M."/>
            <person name="Akashi H."/>
            <person name="Anderson W.W."/>
            <person name="Aquadro C.F."/>
            <person name="Ardell D.H."/>
            <person name="Arguello R."/>
            <person name="Artieri C.G."/>
            <person name="Barbash D.A."/>
            <person name="Barker D."/>
            <person name="Barsanti P."/>
            <person name="Batterham P."/>
            <person name="Batzoglou S."/>
            <person name="Begun D."/>
            <person name="Bhutkar A."/>
            <person name="Blanco E."/>
            <person name="Bosak S.A."/>
            <person name="Bradley R.K."/>
            <person name="Brand A.D."/>
            <person name="Brent M.R."/>
            <person name="Brooks A.N."/>
            <person name="Brown R.H."/>
            <person name="Butlin R.K."/>
            <person name="Caggese C."/>
            <person name="Calvi B.R."/>
            <person name="Bernardo de Carvalho A."/>
            <person name="Caspi A."/>
            <person name="Castrezana S."/>
            <person name="Celniker S.E."/>
            <person name="Chang J.L."/>
            <person name="Chapple C."/>
            <person name="Chatterji S."/>
            <person name="Chinwalla A."/>
            <person name="Civetta A."/>
            <person name="Clifton S.W."/>
            <person name="Comeron J.M."/>
            <person name="Costello J.C."/>
            <person name="Coyne J.A."/>
            <person name="Daub J."/>
            <person name="David R.G."/>
            <person name="Delcher A.L."/>
            <person name="Delehaunty K."/>
            <person name="Do C.B."/>
            <person name="Ebling H."/>
            <person name="Edwards K."/>
            <person name="Eickbush T."/>
            <person name="Evans J.D."/>
            <person name="Filipski A."/>
            <person name="Findeiss S."/>
            <person name="Freyhult E."/>
            <person name="Fulton L."/>
            <person name="Fulton R."/>
            <person name="Garcia A.C."/>
            <person name="Gardiner A."/>
            <person name="Garfield D.A."/>
            <person name="Garvin B.E."/>
            <person name="Gibson G."/>
            <person name="Gilbert D."/>
            <person name="Gnerre S."/>
            <person name="Godfrey J."/>
            <person name="Good R."/>
            <person name="Gotea V."/>
            <person name="Gravely B."/>
            <person name="Greenberg A.J."/>
            <person name="Griffiths-Jones S."/>
            <person name="Gross S."/>
            <person name="Guigo R."/>
            <person name="Gustafson E.A."/>
            <person name="Haerty W."/>
            <person name="Hahn M.W."/>
            <person name="Halligan D.L."/>
            <person name="Halpern A.L."/>
            <person name="Halter G.M."/>
            <person name="Han M.V."/>
            <person name="Heger A."/>
            <person name="Hillier L."/>
            <person name="Hinrichs A.S."/>
            <person name="Holmes I."/>
            <person name="Hoskins R.A."/>
            <person name="Hubisz M.J."/>
            <person name="Hultmark D."/>
            <person name="Huntley M.A."/>
            <person name="Jaffe D.B."/>
            <person name="Jagadeeshan S."/>
            <person name="Jeck W.R."/>
            <person name="Johnson J."/>
            <person name="Jones C.D."/>
            <person name="Jordan W.C."/>
            <person name="Karpen G.H."/>
            <person name="Kataoka E."/>
            <person name="Keightley P.D."/>
            <person name="Kheradpour P."/>
            <person name="Kirkness E.F."/>
            <person name="Koerich L.B."/>
            <person name="Kristiansen K."/>
            <person name="Kudrna D."/>
            <person name="Kulathinal R.J."/>
            <person name="Kumar S."/>
            <person name="Kwok R."/>
            <person name="Lander E."/>
            <person name="Langley C.H."/>
            <person name="Lapoint R."/>
            <person name="Lazzaro B.P."/>
            <person name="Lee S.J."/>
            <person name="Levesque L."/>
            <person name="Li R."/>
            <person name="Lin C.F."/>
            <person name="Lin M.F."/>
            <person name="Lindblad-Toh K."/>
            <person name="Llopart A."/>
            <person name="Long M."/>
            <person name="Low L."/>
            <person name="Lozovsky E."/>
            <person name="Lu J."/>
            <person name="Luo M."/>
            <person name="Machado C.A."/>
            <person name="Makalowski W."/>
            <person name="Marzo M."/>
            <person name="Matsuda M."/>
            <person name="Matzkin L."/>
            <person name="McAllister B."/>
            <person name="McBride C.S."/>
            <person name="McKernan B."/>
            <person name="McKernan K."/>
            <person name="Mendez-Lago M."/>
            <person name="Minx P."/>
            <person name="Mollenhauer M.U."/>
            <person name="Montooth K."/>
            <person name="Mount S.M."/>
            <person name="Mu X."/>
            <person name="Myers E."/>
            <person name="Negre B."/>
            <person name="Newfeld S."/>
            <person name="Nielsen R."/>
            <person name="Noor M.A."/>
            <person name="O'Grady P."/>
            <person name="Pachter L."/>
            <person name="Papaceit M."/>
            <person name="Parisi M.J."/>
            <person name="Parisi M."/>
            <person name="Parts L."/>
            <person name="Pedersen J.S."/>
            <person name="Pesole G."/>
            <person name="Phillippy A.M."/>
            <person name="Ponting C.P."/>
            <person name="Pop M."/>
            <person name="Porcelli D."/>
            <person name="Powell J.R."/>
            <person name="Prohaska S."/>
            <person name="Pruitt K."/>
            <person name="Puig M."/>
            <person name="Quesneville H."/>
            <person name="Ram K.R."/>
            <person name="Rand D."/>
            <person name="Rasmussen M.D."/>
            <person name="Reed L.K."/>
            <person name="Reenan R."/>
            <person name="Reily A."/>
            <person name="Remington K.A."/>
            <person name="Rieger T.T."/>
            <person name="Ritchie M.G."/>
            <person name="Robin C."/>
            <person name="Rogers Y.H."/>
            <person name="Rohde C."/>
            <person name="Rozas J."/>
            <person name="Rubenfield M.J."/>
            <person name="Ruiz A."/>
            <person name="Russo S."/>
            <person name="Salzberg S.L."/>
            <person name="Sanchez-Gracia A."/>
            <person name="Saranga D.J."/>
            <person name="Sato H."/>
            <person name="Schaeffer S.W."/>
            <person name="Schatz M.C."/>
            <person name="Schlenke T."/>
            <person name="Schwartz R."/>
            <person name="Segarra C."/>
            <person name="Singh R.S."/>
            <person name="Sirot L."/>
            <person name="Sirota M."/>
            <person name="Sisneros N.B."/>
            <person name="Smith C.D."/>
            <person name="Smith T.F."/>
            <person name="Spieth J."/>
            <person name="Stage D.E."/>
            <person name="Stark A."/>
            <person name="Stephan W."/>
            <person name="Strausberg R.L."/>
            <person name="Strempel S."/>
            <person name="Sturgill D."/>
            <person name="Sutton G."/>
            <person name="Sutton G.G."/>
            <person name="Tao W."/>
            <person name="Teichmann S."/>
            <person name="Tobari Y.N."/>
            <person name="Tomimura Y."/>
            <person name="Tsolas J.M."/>
            <person name="Valente V.L."/>
            <person name="Venter E."/>
            <person name="Venter J.C."/>
            <person name="Vicario S."/>
            <person name="Vieira F.G."/>
            <person name="Vilella A.J."/>
            <person name="Villasante A."/>
            <person name="Walenz B."/>
            <person name="Wang J."/>
            <person name="Wasserman M."/>
            <person name="Watts T."/>
            <person name="Wilson D."/>
            <person name="Wilson R.K."/>
            <person name="Wing R.A."/>
            <person name="Wolfner M.F."/>
            <person name="Wong A."/>
            <person name="Wong G.K."/>
            <person name="Wu C.I."/>
            <person name="Wu G."/>
            <person name="Yamamoto D."/>
            <person name="Yang H.P."/>
            <person name="Yang S.P."/>
            <person name="Yorke J.A."/>
            <person name="Yoshida K."/>
            <person name="Zdobnov E."/>
            <person name="Zhang P."/>
            <person name="Zhang Y."/>
            <person name="Zimin A.V."/>
            <person name="Baldwin J."/>
            <person name="Abdouelleil A."/>
            <person name="Abdulkadir J."/>
            <person name="Abebe A."/>
            <person name="Abera B."/>
            <person name="Abreu J."/>
            <person name="Acer S.C."/>
            <person name="Aftuck L."/>
            <person name="Alexander A."/>
            <person name="An P."/>
            <person name="Anderson E."/>
            <person name="Anderson S."/>
            <person name="Arachi H."/>
            <person name="Azer M."/>
            <person name="Bachantsang P."/>
            <person name="Barry A."/>
            <person name="Bayul T."/>
            <person name="Berlin A."/>
            <person name="Bessette D."/>
            <person name="Bloom T."/>
            <person name="Blye J."/>
            <person name="Boguslavskiy L."/>
            <person name="Bonnet C."/>
            <person name="Boukhgalter B."/>
            <person name="Bourzgui I."/>
            <person name="Brown A."/>
            <person name="Cahill P."/>
            <person name="Channer S."/>
            <person name="Cheshatsang Y."/>
            <person name="Chuda L."/>
            <person name="Citroen M."/>
            <person name="Collymore A."/>
            <person name="Cooke P."/>
            <person name="Costello M."/>
            <person name="D'Aco K."/>
            <person name="Daza R."/>
            <person name="De Haan G."/>
            <person name="DeGray S."/>
            <person name="DeMaso C."/>
            <person name="Dhargay N."/>
            <person name="Dooley K."/>
            <person name="Dooley E."/>
            <person name="Doricent M."/>
            <person name="Dorje P."/>
            <person name="Dorjee K."/>
            <person name="Dupes A."/>
            <person name="Elong R."/>
            <person name="Falk J."/>
            <person name="Farina A."/>
            <person name="Faro S."/>
            <person name="Ferguson D."/>
            <person name="Fisher S."/>
            <person name="Foley C.D."/>
            <person name="Franke A."/>
            <person name="Friedrich D."/>
            <person name="Gadbois L."/>
            <person name="Gearin G."/>
            <person name="Gearin C.R."/>
            <person name="Giannoukos G."/>
            <person name="Goode T."/>
            <person name="Graham J."/>
            <person name="Grandbois E."/>
            <person name="Grewal S."/>
            <person name="Gyaltsen K."/>
            <person name="Hafez N."/>
            <person name="Hagos B."/>
            <person name="Hall J."/>
            <person name="Henson C."/>
            <person name="Hollinger A."/>
            <person name="Honan T."/>
            <person name="Huard M.D."/>
            <person name="Hughes L."/>
            <person name="Hurhula B."/>
            <person name="Husby M.E."/>
            <person name="Kamat A."/>
            <person name="Kanga B."/>
            <person name="Kashin S."/>
            <person name="Khazanovich D."/>
            <person name="Kisner P."/>
            <person name="Lance K."/>
            <person name="Lara M."/>
            <person name="Lee W."/>
            <person name="Lennon N."/>
            <person name="Letendre F."/>
            <person name="LeVine R."/>
            <person name="Lipovsky A."/>
            <person name="Liu X."/>
            <person name="Liu J."/>
            <person name="Liu S."/>
            <person name="Lokyitsang T."/>
            <person name="Lokyitsang Y."/>
            <person name="Lubonja R."/>
            <person name="Lui A."/>
            <person name="MacDonald P."/>
            <person name="Magnisalis V."/>
            <person name="Maru K."/>
            <person name="Matthews C."/>
            <person name="McCusker W."/>
            <person name="McDonough S."/>
            <person name="Mehta T."/>
            <person name="Meldrim J."/>
            <person name="Meneus L."/>
            <person name="Mihai O."/>
            <person name="Mihalev A."/>
            <person name="Mihova T."/>
            <person name="Mittelman R."/>
            <person name="Mlenga V."/>
            <person name="Montmayeur A."/>
            <person name="Mulrain L."/>
            <person name="Navidi A."/>
            <person name="Naylor J."/>
            <person name="Negash T."/>
            <person name="Nguyen T."/>
            <person name="Nguyen N."/>
            <person name="Nicol R."/>
            <person name="Norbu C."/>
            <person name="Norbu N."/>
            <person name="Novod N."/>
            <person name="O'Neill B."/>
            <person name="Osman S."/>
            <person name="Markiewicz E."/>
            <person name="Oyono O.L."/>
            <person name="Patti C."/>
            <person name="Phunkhang P."/>
            <person name="Pierre F."/>
            <person name="Priest M."/>
            <person name="Raghuraman S."/>
            <person name="Rege F."/>
            <person name="Reyes R."/>
            <person name="Rise C."/>
            <person name="Rogov P."/>
            <person name="Ross K."/>
            <person name="Ryan E."/>
            <person name="Settipalli S."/>
            <person name="Shea T."/>
            <person name="Sherpa N."/>
            <person name="Shi L."/>
            <person name="Shih D."/>
            <person name="Sparrow T."/>
            <person name="Spaulding J."/>
            <person name="Stalker J."/>
            <person name="Stange-Thomann N."/>
            <person name="Stavropoulos S."/>
            <person name="Stone C."/>
            <person name="Strader C."/>
            <person name="Tesfaye S."/>
            <person name="Thomson T."/>
            <person name="Thoulutsang Y."/>
            <person name="Thoulutsang D."/>
            <person name="Topham K."/>
            <person name="Topping I."/>
            <person name="Tsamla T."/>
            <person name="Vassiliev H."/>
            <person name="Vo A."/>
            <person name="Wangchuk T."/>
            <person name="Wangdi T."/>
            <person name="Weiand M."/>
            <person name="Wilkinson J."/>
            <person name="Wilson A."/>
            <person name="Yadav S."/>
            <person name="Young G."/>
            <person name="Yu Q."/>
            <person name="Zembek L."/>
            <person name="Zhong D."/>
            <person name="Zimmer A."/>
            <person name="Zwirko Z."/>
            <person name="Jaffe D.B."/>
            <person name="Alvarez P."/>
            <person name="Brockman W."/>
            <person name="Butler J."/>
            <person name="Chin C."/>
            <person name="Gnerre S."/>
            <person name="Grabherr M."/>
            <person name="Kleber M."/>
            <person name="Mauceli E."/>
            <person name="MacCallum I."/>
        </authorList>
    </citation>
    <scope>NUCLEOTIDE SEQUENCE [LARGE SCALE GENOMIC DNA]</scope>
    <source>
        <strain evidence="6">Tucson 15287-2541.00</strain>
    </source>
</reference>
<dbReference type="GO" id="GO:0005737">
    <property type="term" value="C:cytoplasm"/>
    <property type="evidence" value="ECO:0007669"/>
    <property type="project" value="TreeGrafter"/>
</dbReference>
<keyword evidence="3" id="KW-0597">Phosphoprotein</keyword>
<accession>B4JC89</accession>
<comment type="subcellular location">
    <subcellularLocation>
        <location evidence="1">Nucleus</location>
    </subcellularLocation>
</comment>
<gene>
    <name evidence="5" type="primary">Dgri\GH10153</name>
    <name evidence="5" type="ORF">Dgri_GH10153</name>
</gene>
<dbReference type="FunCoup" id="B4JC89">
    <property type="interactions" value="24"/>
</dbReference>
<dbReference type="KEGG" id="dgr:6562738"/>
<dbReference type="InParanoid" id="B4JC89"/>
<dbReference type="eggNOG" id="KOG4713">
    <property type="taxonomic scope" value="Eukaryota"/>
</dbReference>
<keyword evidence="6" id="KW-1185">Reference proteome</keyword>
<dbReference type="GO" id="GO:0005634">
    <property type="term" value="C:nucleus"/>
    <property type="evidence" value="ECO:0007669"/>
    <property type="project" value="UniProtKB-SubCell"/>
</dbReference>
<comment type="similarity">
    <text evidence="2">Belongs to the CDK2AP family.</text>
</comment>
<evidence type="ECO:0000256" key="3">
    <source>
        <dbReference type="ARBA" id="ARBA00022553"/>
    </source>
</evidence>
<evidence type="ECO:0000256" key="2">
    <source>
        <dbReference type="ARBA" id="ARBA00008485"/>
    </source>
</evidence>
<dbReference type="EMBL" id="CH916368">
    <property type="protein sequence ID" value="EDW04122.1"/>
    <property type="molecule type" value="Genomic_DNA"/>
</dbReference>
<dbReference type="OMA" id="TKYMQAQ"/>
<dbReference type="STRING" id="7222.B4JC89"/>
<proteinExistence type="inferred from homology"/>
<evidence type="ECO:0000256" key="1">
    <source>
        <dbReference type="ARBA" id="ARBA00004123"/>
    </source>
</evidence>
<sequence length="203" mass="22630">MEFTDLETFRSKYSDLTVTAVPAKRQKLDAQPENLDAAKHVEKSPTALVEIIPIIASNAAASTFQQSSKRITKQEQQQLQFQQQQQLQQAEDDVAYSNEYRQVLAKLEYTKYAQAQLQLMSASNGIAGNSYDSNDIGGNSYDSNGTSNIVDVYDNLLSVIAEMQSCLGPTAMGLRAPKERLLRDIGHARVLVRECILMLMHNQ</sequence>
<name>B4JC89_DROGR</name>
<dbReference type="PhylomeDB" id="B4JC89"/>
<evidence type="ECO:0000313" key="6">
    <source>
        <dbReference type="Proteomes" id="UP000001070"/>
    </source>
</evidence>
<dbReference type="InterPro" id="IPR017266">
    <property type="entry name" value="DOC_1/2"/>
</dbReference>
<organism evidence="6">
    <name type="scientific">Drosophila grimshawi</name>
    <name type="common">Hawaiian fruit fly</name>
    <name type="synonym">Idiomyia grimshawi</name>
    <dbReference type="NCBI Taxonomy" id="7222"/>
    <lineage>
        <taxon>Eukaryota</taxon>
        <taxon>Metazoa</taxon>
        <taxon>Ecdysozoa</taxon>
        <taxon>Arthropoda</taxon>
        <taxon>Hexapoda</taxon>
        <taxon>Insecta</taxon>
        <taxon>Pterygota</taxon>
        <taxon>Neoptera</taxon>
        <taxon>Endopterygota</taxon>
        <taxon>Diptera</taxon>
        <taxon>Brachycera</taxon>
        <taxon>Muscomorpha</taxon>
        <taxon>Ephydroidea</taxon>
        <taxon>Drosophilidae</taxon>
        <taxon>Drosophila</taxon>
        <taxon>Hawaiian Drosophila</taxon>
    </lineage>
</organism>
<keyword evidence="4" id="KW-0539">Nucleus</keyword>
<protein>
    <submittedName>
        <fullName evidence="5">GH10153</fullName>
    </submittedName>
</protein>
<dbReference type="Gene3D" id="6.10.140.1300">
    <property type="match status" value="1"/>
</dbReference>
<evidence type="ECO:0000313" key="5">
    <source>
        <dbReference type="EMBL" id="EDW04122.1"/>
    </source>
</evidence>